<proteinExistence type="predicted"/>
<keyword evidence="2" id="KW-1185">Reference proteome</keyword>
<protein>
    <submittedName>
        <fullName evidence="1">Uncharacterized protein</fullName>
    </submittedName>
</protein>
<organism evidence="1 2">
    <name type="scientific">Babesia caballi</name>
    <dbReference type="NCBI Taxonomy" id="5871"/>
    <lineage>
        <taxon>Eukaryota</taxon>
        <taxon>Sar</taxon>
        <taxon>Alveolata</taxon>
        <taxon>Apicomplexa</taxon>
        <taxon>Aconoidasida</taxon>
        <taxon>Piroplasmida</taxon>
        <taxon>Babesiidae</taxon>
        <taxon>Babesia</taxon>
    </lineage>
</organism>
<gene>
    <name evidence="1" type="ORF">BcabD6B2_25950</name>
</gene>
<dbReference type="EMBL" id="BPLF01000002">
    <property type="protein sequence ID" value="GIX63160.1"/>
    <property type="molecule type" value="Genomic_DNA"/>
</dbReference>
<dbReference type="RefSeq" id="XP_067715229.1">
    <property type="nucleotide sequence ID" value="XM_067859128.1"/>
</dbReference>
<dbReference type="Proteomes" id="UP001497744">
    <property type="component" value="Unassembled WGS sequence"/>
</dbReference>
<sequence length="531" mass="59830">MSQHVAYVRHLHLTVARHKPDLLRRRTRVARHVALPPKRLPEVLQQHLPAANVPAFAVREHAENVLPNELLVVAVGRRVRPVAQHKQPLRVVELVENDAVGQFAVPPRAPRLLEVVFDRLGYREVNDEPDVRLVDAHAEGQRRHHDGHRPRYPVPVVLGPGGHRHLRVVGRHRHVLRQALRHPLDLVAAQAVDDPAHPPEPRVHHIDELLDRLVGVAVLRHHFVAEVGPVEAGLEDGGRPQAELVADVGDDLLRGRGRERADGHVRELVFQQPHLLVVGPEVVSPLADAVGLIQHEPRKPALPFELPKGVEERLRGRDALRSDEQYVRRVAVRAHVPQDILSVRPADLPDKGVAGYSERHQPLHLVLYQRNQRHDDHGHPVQADLPIVHGRQLEAQRLPSSRRYHHERVPPAQDAVDDLQLLRAERRVSEYLVVYAMHELRPLELPRPRFGAVGAGDFNAPRLVLVPRQNVLVSFFHRGFLDRISEVLVVIIRCASRVIGRMTAGLARALPTLMRTPAARSQAVAEFVSDR</sequence>
<reference evidence="1 2" key="1">
    <citation type="submission" date="2021-06" db="EMBL/GenBank/DDBJ databases">
        <title>Genome sequence of Babesia caballi.</title>
        <authorList>
            <person name="Yamagishi J."/>
            <person name="Kidaka T."/>
            <person name="Ochi A."/>
        </authorList>
    </citation>
    <scope>NUCLEOTIDE SEQUENCE [LARGE SCALE GENOMIC DNA]</scope>
    <source>
        <strain evidence="1">USDA-D6B2</strain>
    </source>
</reference>
<accession>A0AAV4LTH8</accession>
<dbReference type="GeneID" id="94194641"/>
<evidence type="ECO:0000313" key="1">
    <source>
        <dbReference type="EMBL" id="GIX63160.1"/>
    </source>
</evidence>
<comment type="caution">
    <text evidence="1">The sequence shown here is derived from an EMBL/GenBank/DDBJ whole genome shotgun (WGS) entry which is preliminary data.</text>
</comment>
<dbReference type="AlphaFoldDB" id="A0AAV4LTH8"/>
<evidence type="ECO:0000313" key="2">
    <source>
        <dbReference type="Proteomes" id="UP001497744"/>
    </source>
</evidence>
<name>A0AAV4LTH8_BABCB</name>